<accession>A0A6M3T8J9</accession>
<dbReference type="GeneID" id="79585612"/>
<dbReference type="KEGG" id="vg:79585612"/>
<dbReference type="Proteomes" id="UP000501971">
    <property type="component" value="Segment"/>
</dbReference>
<organism evidence="1 2">
    <name type="scientific">Sphingomonas phage Kharn</name>
    <dbReference type="NCBI Taxonomy" id="2686312"/>
    <lineage>
        <taxon>Viruses</taxon>
        <taxon>Duplodnaviria</taxon>
        <taxon>Heunggongvirae</taxon>
        <taxon>Uroviricota</taxon>
        <taxon>Caudoviricetes</taxon>
        <taxon>Johnpaulvirinae</taxon>
        <taxon>Kharnvirus</taxon>
        <taxon>Kharnvirus kharn</taxon>
    </lineage>
</organism>
<sequence>MTDEQYLERINALDETLRRCHSDTVALLAYAIEQRQQETDELRKKEFRRDSVRLDKIRDALNKANVNMERID</sequence>
<reference evidence="1 2" key="1">
    <citation type="submission" date="2019-11" db="EMBL/GenBank/DDBJ databases">
        <authorList>
            <person name="Hylling O."/>
            <person name="Hansen L.H."/>
            <person name="Johansen A."/>
        </authorList>
    </citation>
    <scope>NUCLEOTIDE SEQUENCE [LARGE SCALE GENOMIC DNA]</scope>
</reference>
<keyword evidence="2" id="KW-1185">Reference proteome</keyword>
<dbReference type="EMBL" id="MN734439">
    <property type="protein sequence ID" value="QJD54540.1"/>
    <property type="molecule type" value="Genomic_DNA"/>
</dbReference>
<name>A0A6M3T8J9_9CAUD</name>
<evidence type="ECO:0000313" key="2">
    <source>
        <dbReference type="Proteomes" id="UP000501971"/>
    </source>
</evidence>
<protein>
    <submittedName>
        <fullName evidence="1">Uncharacterized protein</fullName>
    </submittedName>
</protein>
<evidence type="ECO:0000313" key="1">
    <source>
        <dbReference type="EMBL" id="QJD54540.1"/>
    </source>
</evidence>
<dbReference type="RefSeq" id="YP_010738246.1">
    <property type="nucleotide sequence ID" value="NC_073024.1"/>
</dbReference>
<proteinExistence type="predicted"/>